<evidence type="ECO:0000259" key="7">
    <source>
        <dbReference type="PROSITE" id="PS51845"/>
    </source>
</evidence>
<dbReference type="Proteomes" id="UP001190700">
    <property type="component" value="Unassembled WGS sequence"/>
</dbReference>
<dbReference type="SUPFAM" id="SSF109604">
    <property type="entry name" value="HD-domain/PDEase-like"/>
    <property type="match status" value="1"/>
</dbReference>
<dbReference type="InterPro" id="IPR036971">
    <property type="entry name" value="PDEase_catalytic_dom_sf"/>
</dbReference>
<evidence type="ECO:0000256" key="3">
    <source>
        <dbReference type="PIRSR" id="PIRSR623088-1"/>
    </source>
</evidence>
<dbReference type="InterPro" id="IPR002073">
    <property type="entry name" value="PDEase_catalytic_dom"/>
</dbReference>
<comment type="cofactor">
    <cofactor evidence="6">
        <name>a divalent metal cation</name>
        <dbReference type="ChEBI" id="CHEBI:60240"/>
    </cofactor>
    <text evidence="6">Binds 2 divalent metal cations per subunit. Site 1 may preferentially bind zinc ions, while site 2 has a preference for magnesium and/or manganese ions.</text>
</comment>
<dbReference type="GO" id="GO:0046872">
    <property type="term" value="F:metal ion binding"/>
    <property type="evidence" value="ECO:0007669"/>
    <property type="project" value="UniProtKB-KW"/>
</dbReference>
<comment type="similarity">
    <text evidence="6">Belongs to the cyclic nucleotide phosphodiesterase family.</text>
</comment>
<keyword evidence="1 5" id="KW-0479">Metal-binding</keyword>
<feature type="domain" description="PDEase" evidence="7">
    <location>
        <begin position="87"/>
        <end position="412"/>
    </location>
</feature>
<dbReference type="EMBL" id="LGRX02026918">
    <property type="protein sequence ID" value="KAK3250099.1"/>
    <property type="molecule type" value="Genomic_DNA"/>
</dbReference>
<feature type="binding site" evidence="5">
    <location>
        <position position="167"/>
    </location>
    <ligand>
        <name>Zn(2+)</name>
        <dbReference type="ChEBI" id="CHEBI:29105"/>
        <label>1</label>
    </ligand>
</feature>
<feature type="binding site" evidence="4">
    <location>
        <begin position="163"/>
        <end position="167"/>
    </location>
    <ligand>
        <name>AMP</name>
        <dbReference type="ChEBI" id="CHEBI:456215"/>
    </ligand>
</feature>
<accession>A0AAE0C9B1</accession>
<feature type="binding site" evidence="4">
    <location>
        <position position="318"/>
    </location>
    <ligand>
        <name>AMP</name>
        <dbReference type="ChEBI" id="CHEBI:456215"/>
    </ligand>
</feature>
<dbReference type="GO" id="GO:0004114">
    <property type="term" value="F:3',5'-cyclic-nucleotide phosphodiesterase activity"/>
    <property type="evidence" value="ECO:0007669"/>
    <property type="project" value="InterPro"/>
</dbReference>
<dbReference type="GO" id="GO:0007165">
    <property type="term" value="P:signal transduction"/>
    <property type="evidence" value="ECO:0007669"/>
    <property type="project" value="InterPro"/>
</dbReference>
<feature type="binding site" evidence="4">
    <location>
        <position position="204"/>
    </location>
    <ligand>
        <name>AMP</name>
        <dbReference type="ChEBI" id="CHEBI:456215"/>
    </ligand>
</feature>
<evidence type="ECO:0000256" key="4">
    <source>
        <dbReference type="PIRSR" id="PIRSR623088-2"/>
    </source>
</evidence>
<feature type="binding site" evidence="5">
    <location>
        <position position="204"/>
    </location>
    <ligand>
        <name>Zn(2+)</name>
        <dbReference type="ChEBI" id="CHEBI:29105"/>
        <label>2</label>
    </ligand>
</feature>
<gene>
    <name evidence="8" type="ORF">CYMTET_40503</name>
</gene>
<dbReference type="SMART" id="SM00471">
    <property type="entry name" value="HDc"/>
    <property type="match status" value="1"/>
</dbReference>
<dbReference type="InterPro" id="IPR023088">
    <property type="entry name" value="PDEase"/>
</dbReference>
<evidence type="ECO:0000256" key="1">
    <source>
        <dbReference type="ARBA" id="ARBA00022723"/>
    </source>
</evidence>
<evidence type="ECO:0000313" key="8">
    <source>
        <dbReference type="EMBL" id="KAK3250099.1"/>
    </source>
</evidence>
<dbReference type="Pfam" id="PF00233">
    <property type="entry name" value="PDEase_I"/>
    <property type="match status" value="1"/>
</dbReference>
<dbReference type="CDD" id="cd00077">
    <property type="entry name" value="HDc"/>
    <property type="match status" value="1"/>
</dbReference>
<reference evidence="8 9" key="1">
    <citation type="journal article" date="2015" name="Genome Biol. Evol.">
        <title>Comparative Genomics of a Bacterivorous Green Alga Reveals Evolutionary Causalities and Consequences of Phago-Mixotrophic Mode of Nutrition.</title>
        <authorList>
            <person name="Burns J.A."/>
            <person name="Paasch A."/>
            <person name="Narechania A."/>
            <person name="Kim E."/>
        </authorList>
    </citation>
    <scope>NUCLEOTIDE SEQUENCE [LARGE SCALE GENOMIC DNA]</scope>
    <source>
        <strain evidence="8 9">PLY_AMNH</strain>
    </source>
</reference>
<dbReference type="PROSITE" id="PS51845">
    <property type="entry name" value="PDEASE_I_2"/>
    <property type="match status" value="1"/>
</dbReference>
<dbReference type="AlphaFoldDB" id="A0AAE0C9B1"/>
<feature type="binding site" evidence="4">
    <location>
        <position position="369"/>
    </location>
    <ligand>
        <name>AMP</name>
        <dbReference type="ChEBI" id="CHEBI:456215"/>
    </ligand>
</feature>
<comment type="caution">
    <text evidence="8">The sequence shown here is derived from an EMBL/GenBank/DDBJ whole genome shotgun (WGS) entry which is preliminary data.</text>
</comment>
<feature type="binding site" evidence="5">
    <location>
        <position position="318"/>
    </location>
    <ligand>
        <name>Zn(2+)</name>
        <dbReference type="ChEBI" id="CHEBI:29105"/>
        <label>1</label>
    </ligand>
</feature>
<dbReference type="EC" id="3.1.4.-" evidence="6"/>
<dbReference type="PRINTS" id="PR00387">
    <property type="entry name" value="PDIESTERASE1"/>
</dbReference>
<name>A0AAE0C9B1_9CHLO</name>
<keyword evidence="2 6" id="KW-0378">Hydrolase</keyword>
<dbReference type="InterPro" id="IPR003607">
    <property type="entry name" value="HD/PDEase_dom"/>
</dbReference>
<dbReference type="InterPro" id="IPR023174">
    <property type="entry name" value="PDEase_CS"/>
</dbReference>
<proteinExistence type="inferred from homology"/>
<dbReference type="Gene3D" id="1.10.1300.10">
    <property type="entry name" value="3'5'-cyclic nucleotide phosphodiesterase, catalytic domain"/>
    <property type="match status" value="1"/>
</dbReference>
<evidence type="ECO:0000256" key="6">
    <source>
        <dbReference type="RuleBase" id="RU363067"/>
    </source>
</evidence>
<evidence type="ECO:0000256" key="5">
    <source>
        <dbReference type="PIRSR" id="PIRSR623088-3"/>
    </source>
</evidence>
<dbReference type="PANTHER" id="PTHR11347">
    <property type="entry name" value="CYCLIC NUCLEOTIDE PHOSPHODIESTERASE"/>
    <property type="match status" value="1"/>
</dbReference>
<dbReference type="PROSITE" id="PS00126">
    <property type="entry name" value="PDEASE_I_1"/>
    <property type="match status" value="1"/>
</dbReference>
<organism evidence="8 9">
    <name type="scientific">Cymbomonas tetramitiformis</name>
    <dbReference type="NCBI Taxonomy" id="36881"/>
    <lineage>
        <taxon>Eukaryota</taxon>
        <taxon>Viridiplantae</taxon>
        <taxon>Chlorophyta</taxon>
        <taxon>Pyramimonadophyceae</taxon>
        <taxon>Pyramimonadales</taxon>
        <taxon>Pyramimonadaceae</taxon>
        <taxon>Cymbomonas</taxon>
    </lineage>
</organism>
<evidence type="ECO:0000256" key="2">
    <source>
        <dbReference type="ARBA" id="ARBA00022801"/>
    </source>
</evidence>
<feature type="binding site" evidence="5">
    <location>
        <position position="204"/>
    </location>
    <ligand>
        <name>Zn(2+)</name>
        <dbReference type="ChEBI" id="CHEBI:29105"/>
        <label>1</label>
    </ligand>
</feature>
<protein>
    <recommendedName>
        <fullName evidence="6">Phosphodiesterase</fullName>
        <ecNumber evidence="6">3.1.4.-</ecNumber>
    </recommendedName>
</protein>
<sequence length="462" mass="52137">MPTAINTARRLSCFGCTSFREGELSPVASPRRRARSLSEISFASNSVSSLKSVINLQTGWSSPNGSRCTTPSKEVSQFVDRFHRFQTLRCLSAQVDIFPAKADTSWLISWNFDALSVSDEEIFSHVLIMFDDLGLLSPSLVDPEALRNLLDLLALHYKDNPYHNFKHAADITHTVYRLIGACSPTIVLNKHERLALMLAALAHDVQHPGQSNLFLVQTAHPVAARFNNKAVLENLHVAALFELLSEHQEADVLRNLQEQDALVVRDMVSQAILHTDMAEHFNMVSKLDKIIGEGHKSKPSVSLMDRQHLLNLILHSSDVSNPCKPWEIAEKWSKRVFLEFFIQGDLERSLGLPVSPNMDRATTSRLQAQLKFIEFIVAPLFANVVHLLPSTSGLFQMLLQNYQQWVKLYEKELIADPNKEEDMKQDELGMLELHQEAFVKKYQAVIYASAGEYGAGRTREHK</sequence>
<feature type="active site" description="Proton donor" evidence="3">
    <location>
        <position position="163"/>
    </location>
</feature>
<keyword evidence="9" id="KW-1185">Reference proteome</keyword>
<evidence type="ECO:0000313" key="9">
    <source>
        <dbReference type="Proteomes" id="UP001190700"/>
    </source>
</evidence>
<feature type="binding site" evidence="5">
    <location>
        <position position="203"/>
    </location>
    <ligand>
        <name>Zn(2+)</name>
        <dbReference type="ChEBI" id="CHEBI:29105"/>
        <label>1</label>
    </ligand>
</feature>